<dbReference type="GO" id="GO:0003677">
    <property type="term" value="F:DNA binding"/>
    <property type="evidence" value="ECO:0007669"/>
    <property type="project" value="UniProtKB-KW"/>
</dbReference>
<dbReference type="RefSeq" id="WP_165769989.1">
    <property type="nucleotide sequence ID" value="NZ_OBEH01000006.1"/>
</dbReference>
<organism evidence="3 4">
    <name type="scientific">Flagellimonas pacifica</name>
    <dbReference type="NCBI Taxonomy" id="1247520"/>
    <lineage>
        <taxon>Bacteria</taxon>
        <taxon>Pseudomonadati</taxon>
        <taxon>Bacteroidota</taxon>
        <taxon>Flavobacteriia</taxon>
        <taxon>Flavobacteriales</taxon>
        <taxon>Flavobacteriaceae</taxon>
        <taxon>Flagellimonas</taxon>
    </lineage>
</organism>
<feature type="modified residue" description="4-aspartylphosphate" evidence="1">
    <location>
        <position position="59"/>
    </location>
</feature>
<accession>A0A285MX49</accession>
<dbReference type="Gene3D" id="3.40.50.2300">
    <property type="match status" value="1"/>
</dbReference>
<name>A0A285MX49_9FLAO</name>
<dbReference type="Proteomes" id="UP000219048">
    <property type="component" value="Unassembled WGS sequence"/>
</dbReference>
<sequence>MSQILIIDDHPITVKGYKILLENLEIPTSLEFDGAHSCDEVLLKMDELEGNFFDIVLLDISLPASKDKTVTSGEDLGLLIKKRFPKTKIIVHTGLNEIQRISNIFRTLKPEGFLIKSDIDPKTLNHAVSRVLQNKNFYSEKIRTLLSPDDFEKIYVDSWNRKILYHLSQGHKMKDLPSHIPLSMPTIERRKKRIKSLLGVPDGSTKELLDVARKKGFI</sequence>
<dbReference type="InterPro" id="IPR011006">
    <property type="entry name" value="CheY-like_superfamily"/>
</dbReference>
<evidence type="ECO:0000256" key="1">
    <source>
        <dbReference type="PROSITE-ProRule" id="PRU00169"/>
    </source>
</evidence>
<keyword evidence="4" id="KW-1185">Reference proteome</keyword>
<evidence type="ECO:0000313" key="3">
    <source>
        <dbReference type="EMBL" id="SNZ01678.1"/>
    </source>
</evidence>
<dbReference type="GO" id="GO:0000160">
    <property type="term" value="P:phosphorelay signal transduction system"/>
    <property type="evidence" value="ECO:0007669"/>
    <property type="project" value="InterPro"/>
</dbReference>
<dbReference type="EMBL" id="OBEH01000006">
    <property type="protein sequence ID" value="SNZ01678.1"/>
    <property type="molecule type" value="Genomic_DNA"/>
</dbReference>
<dbReference type="Pfam" id="PF00072">
    <property type="entry name" value="Response_reg"/>
    <property type="match status" value="1"/>
</dbReference>
<reference evidence="4" key="1">
    <citation type="submission" date="2017-09" db="EMBL/GenBank/DDBJ databases">
        <authorList>
            <person name="Varghese N."/>
            <person name="Submissions S."/>
        </authorList>
    </citation>
    <scope>NUCLEOTIDE SEQUENCE [LARGE SCALE GENOMIC DNA]</scope>
    <source>
        <strain evidence="4">DSM 25885</strain>
    </source>
</reference>
<evidence type="ECO:0000313" key="4">
    <source>
        <dbReference type="Proteomes" id="UP000219048"/>
    </source>
</evidence>
<feature type="domain" description="Response regulatory" evidence="2">
    <location>
        <begin position="3"/>
        <end position="131"/>
    </location>
</feature>
<dbReference type="SUPFAM" id="SSF52172">
    <property type="entry name" value="CheY-like"/>
    <property type="match status" value="1"/>
</dbReference>
<evidence type="ECO:0000259" key="2">
    <source>
        <dbReference type="PROSITE" id="PS50110"/>
    </source>
</evidence>
<proteinExistence type="predicted"/>
<dbReference type="PROSITE" id="PS50110">
    <property type="entry name" value="RESPONSE_REGULATORY"/>
    <property type="match status" value="1"/>
</dbReference>
<dbReference type="AlphaFoldDB" id="A0A285MX49"/>
<protein>
    <submittedName>
        <fullName evidence="3">DNA-binding response regulator, NarL/FixJ family, contains REC and HTH domains</fullName>
    </submittedName>
</protein>
<gene>
    <name evidence="3" type="ORF">SAMN06265377_3520</name>
</gene>
<keyword evidence="3" id="KW-0238">DNA-binding</keyword>
<dbReference type="InterPro" id="IPR001789">
    <property type="entry name" value="Sig_transdc_resp-reg_receiver"/>
</dbReference>
<keyword evidence="1" id="KW-0597">Phosphoprotein</keyword>